<keyword evidence="1" id="KW-0862">Zinc</keyword>
<dbReference type="InterPro" id="IPR031052">
    <property type="entry name" value="FHY3/FAR1"/>
</dbReference>
<dbReference type="GO" id="GO:0005634">
    <property type="term" value="C:nucleus"/>
    <property type="evidence" value="ECO:0007669"/>
    <property type="project" value="UniProtKB-SubCell"/>
</dbReference>
<dbReference type="AlphaFoldDB" id="A0A444YJ84"/>
<accession>A0A444YJ84</accession>
<comment type="function">
    <text evidence="1">Putative transcription activator involved in regulating light control of development.</text>
</comment>
<dbReference type="GO" id="GO:0006355">
    <property type="term" value="P:regulation of DNA-templated transcription"/>
    <property type="evidence" value="ECO:0007669"/>
    <property type="project" value="UniProtKB-UniRule"/>
</dbReference>
<keyword evidence="1" id="KW-0539">Nucleus</keyword>
<comment type="caution">
    <text evidence="2">The sequence shown here is derived from an EMBL/GenBank/DDBJ whole genome shotgun (WGS) entry which is preliminary data.</text>
</comment>
<gene>
    <name evidence="2" type="ORF">Ahy_B06g080806</name>
</gene>
<comment type="similarity">
    <text evidence="1">Belongs to the FHY3/FAR1 family.</text>
</comment>
<dbReference type="PANTHER" id="PTHR31669">
    <property type="entry name" value="PROTEIN FAR1-RELATED SEQUENCE 10-RELATED"/>
    <property type="match status" value="1"/>
</dbReference>
<organism evidence="2 3">
    <name type="scientific">Arachis hypogaea</name>
    <name type="common">Peanut</name>
    <dbReference type="NCBI Taxonomy" id="3818"/>
    <lineage>
        <taxon>Eukaryota</taxon>
        <taxon>Viridiplantae</taxon>
        <taxon>Streptophyta</taxon>
        <taxon>Embryophyta</taxon>
        <taxon>Tracheophyta</taxon>
        <taxon>Spermatophyta</taxon>
        <taxon>Magnoliopsida</taxon>
        <taxon>eudicotyledons</taxon>
        <taxon>Gunneridae</taxon>
        <taxon>Pentapetalae</taxon>
        <taxon>rosids</taxon>
        <taxon>fabids</taxon>
        <taxon>Fabales</taxon>
        <taxon>Fabaceae</taxon>
        <taxon>Papilionoideae</taxon>
        <taxon>50 kb inversion clade</taxon>
        <taxon>dalbergioids sensu lato</taxon>
        <taxon>Dalbergieae</taxon>
        <taxon>Pterocarpus clade</taxon>
        <taxon>Arachis</taxon>
    </lineage>
</organism>
<evidence type="ECO:0000313" key="2">
    <source>
        <dbReference type="EMBL" id="RYR01947.1"/>
    </source>
</evidence>
<protein>
    <recommendedName>
        <fullName evidence="1">Protein FAR1-RELATED SEQUENCE</fullName>
    </recommendedName>
</protein>
<sequence>MATLIQDNWFVIKQEKDIGSTLKGTIGKGSIGQLLVSIARLGFVSFVTIGRRWSEIISKYGLVENEWVQGIYNDKMKWAITYLREHFFSRKRTTSQFEGIHSLLKNYVDSKTSLLEFMHKFSEFPVLTTCLKSFEKQAAEVYTRNIFKLVKDEIEAAGALNVTECPNSGDIIEYNTSEYFNQQWLFKVFYNKDKDLFVCECRRFETRRKKSDAQARLSPTSTLISDLAVVKSKGVLRKVSKGQKRRRCSHCKSRRHFIRTCLVLVNEDSPVEYSNKEDELATEEITLTQGTLKEKTNTPRIEVSEVIGATTTKKPGLPQYHYYPMVHPYQPCGGALPIPFYPV</sequence>
<evidence type="ECO:0000256" key="1">
    <source>
        <dbReference type="RuleBase" id="RU367018"/>
    </source>
</evidence>
<dbReference type="Proteomes" id="UP000289738">
    <property type="component" value="Chromosome B06"/>
</dbReference>
<proteinExistence type="inferred from homology"/>
<dbReference type="PANTHER" id="PTHR31669:SF251">
    <property type="entry name" value="PROTEIN FAR1-RELATED SEQUENCE"/>
    <property type="match status" value="1"/>
</dbReference>
<keyword evidence="1" id="KW-0479">Metal-binding</keyword>
<dbReference type="EMBL" id="SDMP01000016">
    <property type="protein sequence ID" value="RYR01947.1"/>
    <property type="molecule type" value="Genomic_DNA"/>
</dbReference>
<reference evidence="2 3" key="1">
    <citation type="submission" date="2019-01" db="EMBL/GenBank/DDBJ databases">
        <title>Sequencing of cultivated peanut Arachis hypogaea provides insights into genome evolution and oil improvement.</title>
        <authorList>
            <person name="Chen X."/>
        </authorList>
    </citation>
    <scope>NUCLEOTIDE SEQUENCE [LARGE SCALE GENOMIC DNA]</scope>
    <source>
        <strain evidence="3">cv. Fuhuasheng</strain>
        <tissue evidence="2">Leaves</tissue>
    </source>
</reference>
<keyword evidence="1" id="KW-0863">Zinc-finger</keyword>
<keyword evidence="3" id="KW-1185">Reference proteome</keyword>
<evidence type="ECO:0000313" key="3">
    <source>
        <dbReference type="Proteomes" id="UP000289738"/>
    </source>
</evidence>
<dbReference type="GO" id="GO:0008270">
    <property type="term" value="F:zinc ion binding"/>
    <property type="evidence" value="ECO:0007669"/>
    <property type="project" value="UniProtKB-UniRule"/>
</dbReference>
<comment type="subcellular location">
    <subcellularLocation>
        <location evidence="1">Nucleus</location>
    </subcellularLocation>
</comment>
<name>A0A444YJ84_ARAHY</name>